<sequence>MQAFNDKIENICHKAVVHQQMGKPLDAADIMIEAIKFRPESILFRCKRAAYLREGGNIELCKREMTELYEQIQEENQKLPVKIQMSQALAEEATIAMINQLYPEAIELFSQSMQWEKNSPFIMMSRGDCRKAMKQYAVAMDDYVKALKMKPQDQSILYRMSSIHDFFAQQLVEVGRYEDALVECNLAVESSPQICEFRMRRADIYLILGKTKEAYDDVQAAHTIDPDSANISQRLLEFIPGAQLRPLNLPYSSIPPKFNSTVLQPLPVHIKISSDTLPGVKGALGSNAALEIAEKAAG</sequence>
<dbReference type="PROSITE" id="PS50005">
    <property type="entry name" value="TPR"/>
    <property type="match status" value="1"/>
</dbReference>
<dbReference type="PANTHER" id="PTHR45153:SF1">
    <property type="entry name" value="TETRATRICOPEPTIDE REPEAT PROTEIN 16"/>
    <property type="match status" value="1"/>
</dbReference>
<name>A0A5J4TXN7_9EUKA</name>
<dbReference type="Gene3D" id="1.25.40.10">
    <property type="entry name" value="Tetratricopeptide repeat domain"/>
    <property type="match status" value="2"/>
</dbReference>
<dbReference type="Proteomes" id="UP000324800">
    <property type="component" value="Unassembled WGS sequence"/>
</dbReference>
<dbReference type="InterPro" id="IPR011990">
    <property type="entry name" value="TPR-like_helical_dom_sf"/>
</dbReference>
<evidence type="ECO:0000313" key="2">
    <source>
        <dbReference type="EMBL" id="KAA6363256.1"/>
    </source>
</evidence>
<proteinExistence type="predicted"/>
<dbReference type="Pfam" id="PF13181">
    <property type="entry name" value="TPR_8"/>
    <property type="match status" value="1"/>
</dbReference>
<feature type="repeat" description="TPR" evidence="1">
    <location>
        <begin position="120"/>
        <end position="153"/>
    </location>
</feature>
<accession>A0A5J4TXN7</accession>
<dbReference type="OrthoDB" id="1872379at2759"/>
<comment type="caution">
    <text evidence="2">The sequence shown here is derived from an EMBL/GenBank/DDBJ whole genome shotgun (WGS) entry which is preliminary data.</text>
</comment>
<keyword evidence="1" id="KW-0802">TPR repeat</keyword>
<dbReference type="InterPro" id="IPR019734">
    <property type="entry name" value="TPR_rpt"/>
</dbReference>
<protein>
    <submittedName>
        <fullName evidence="2">Uncharacterized protein</fullName>
    </submittedName>
</protein>
<evidence type="ECO:0000256" key="1">
    <source>
        <dbReference type="PROSITE-ProRule" id="PRU00339"/>
    </source>
</evidence>
<reference evidence="2 3" key="1">
    <citation type="submission" date="2019-03" db="EMBL/GenBank/DDBJ databases">
        <title>Single cell metagenomics reveals metabolic interactions within the superorganism composed of flagellate Streblomastix strix and complex community of Bacteroidetes bacteria on its surface.</title>
        <authorList>
            <person name="Treitli S.C."/>
            <person name="Kolisko M."/>
            <person name="Husnik F."/>
            <person name="Keeling P."/>
            <person name="Hampl V."/>
        </authorList>
    </citation>
    <scope>NUCLEOTIDE SEQUENCE [LARGE SCALE GENOMIC DNA]</scope>
    <source>
        <strain evidence="2">ST1C</strain>
    </source>
</reference>
<dbReference type="EMBL" id="SNRW01023147">
    <property type="protein sequence ID" value="KAA6363256.1"/>
    <property type="molecule type" value="Genomic_DNA"/>
</dbReference>
<dbReference type="PANTHER" id="PTHR45153">
    <property type="entry name" value="TETRATRICOPEPTIDE REPEAT PROTEIN 16"/>
    <property type="match status" value="1"/>
</dbReference>
<dbReference type="SMART" id="SM00028">
    <property type="entry name" value="TPR"/>
    <property type="match status" value="5"/>
</dbReference>
<evidence type="ECO:0000313" key="3">
    <source>
        <dbReference type="Proteomes" id="UP000324800"/>
    </source>
</evidence>
<feature type="non-terminal residue" evidence="2">
    <location>
        <position position="298"/>
    </location>
</feature>
<dbReference type="AlphaFoldDB" id="A0A5J4TXN7"/>
<gene>
    <name evidence="2" type="ORF">EZS28_041217</name>
</gene>
<dbReference type="SUPFAM" id="SSF48452">
    <property type="entry name" value="TPR-like"/>
    <property type="match status" value="1"/>
</dbReference>
<organism evidence="2 3">
    <name type="scientific">Streblomastix strix</name>
    <dbReference type="NCBI Taxonomy" id="222440"/>
    <lineage>
        <taxon>Eukaryota</taxon>
        <taxon>Metamonada</taxon>
        <taxon>Preaxostyla</taxon>
        <taxon>Oxymonadida</taxon>
        <taxon>Streblomastigidae</taxon>
        <taxon>Streblomastix</taxon>
    </lineage>
</organism>